<dbReference type="Pfam" id="PF00795">
    <property type="entry name" value="CN_hydrolase"/>
    <property type="match status" value="1"/>
</dbReference>
<evidence type="ECO:0000313" key="11">
    <source>
        <dbReference type="EMBL" id="TSJ77349.1"/>
    </source>
</evidence>
<feature type="transmembrane region" description="Helical" evidence="9">
    <location>
        <begin position="136"/>
        <end position="155"/>
    </location>
</feature>
<feature type="transmembrane region" description="Helical" evidence="9">
    <location>
        <begin position="175"/>
        <end position="198"/>
    </location>
</feature>
<dbReference type="NCBIfam" id="TIGR00546">
    <property type="entry name" value="lnt"/>
    <property type="match status" value="1"/>
</dbReference>
<comment type="catalytic activity">
    <reaction evidence="9">
        <text>N-terminal S-1,2-diacyl-sn-glyceryl-L-cysteinyl-[lipoprotein] + a glycerophospholipid = N-acyl-S-1,2-diacyl-sn-glyceryl-L-cysteinyl-[lipoprotein] + a 2-acyl-sn-glycero-3-phospholipid + H(+)</text>
        <dbReference type="Rhea" id="RHEA:48228"/>
        <dbReference type="Rhea" id="RHEA-COMP:14681"/>
        <dbReference type="Rhea" id="RHEA-COMP:14684"/>
        <dbReference type="ChEBI" id="CHEBI:15378"/>
        <dbReference type="ChEBI" id="CHEBI:136912"/>
        <dbReference type="ChEBI" id="CHEBI:140656"/>
        <dbReference type="ChEBI" id="CHEBI:140657"/>
        <dbReference type="ChEBI" id="CHEBI:140660"/>
        <dbReference type="EC" id="2.3.1.269"/>
    </reaction>
</comment>
<dbReference type="GO" id="GO:0042158">
    <property type="term" value="P:lipoprotein biosynthetic process"/>
    <property type="evidence" value="ECO:0007669"/>
    <property type="project" value="UniProtKB-UniRule"/>
</dbReference>
<keyword evidence="8 9" id="KW-0012">Acyltransferase</keyword>
<dbReference type="Gene3D" id="3.60.110.10">
    <property type="entry name" value="Carbon-nitrogen hydrolase"/>
    <property type="match status" value="1"/>
</dbReference>
<keyword evidence="11" id="KW-0449">Lipoprotein</keyword>
<dbReference type="PANTHER" id="PTHR38686">
    <property type="entry name" value="APOLIPOPROTEIN N-ACYLTRANSFERASE"/>
    <property type="match status" value="1"/>
</dbReference>
<dbReference type="HAMAP" id="MF_01148">
    <property type="entry name" value="Lnt"/>
    <property type="match status" value="1"/>
</dbReference>
<evidence type="ECO:0000256" key="2">
    <source>
        <dbReference type="ARBA" id="ARBA00010065"/>
    </source>
</evidence>
<evidence type="ECO:0000256" key="6">
    <source>
        <dbReference type="ARBA" id="ARBA00022989"/>
    </source>
</evidence>
<evidence type="ECO:0000259" key="10">
    <source>
        <dbReference type="PROSITE" id="PS50263"/>
    </source>
</evidence>
<dbReference type="SUPFAM" id="SSF56317">
    <property type="entry name" value="Carbon-nitrogen hydrolase"/>
    <property type="match status" value="1"/>
</dbReference>
<reference evidence="11 12" key="1">
    <citation type="submission" date="2019-07" db="EMBL/GenBank/DDBJ databases">
        <title>Description of 53C-WASEF.</title>
        <authorList>
            <person name="Pitt A."/>
            <person name="Hahn M.W."/>
        </authorList>
    </citation>
    <scope>NUCLEOTIDE SEQUENCE [LARGE SCALE GENOMIC DNA]</scope>
    <source>
        <strain evidence="11 12">53C-WASEF</strain>
    </source>
</reference>
<dbReference type="InterPro" id="IPR036526">
    <property type="entry name" value="C-N_Hydrolase_sf"/>
</dbReference>
<keyword evidence="4 9" id="KW-0808">Transferase</keyword>
<dbReference type="GO" id="GO:0005886">
    <property type="term" value="C:plasma membrane"/>
    <property type="evidence" value="ECO:0007669"/>
    <property type="project" value="UniProtKB-SubCell"/>
</dbReference>
<feature type="transmembrane region" description="Helical" evidence="9">
    <location>
        <begin position="99"/>
        <end position="124"/>
    </location>
</feature>
<evidence type="ECO:0000256" key="1">
    <source>
        <dbReference type="ARBA" id="ARBA00004651"/>
    </source>
</evidence>
<dbReference type="AlphaFoldDB" id="A0A556QL24"/>
<keyword evidence="3 9" id="KW-1003">Cell membrane</keyword>
<dbReference type="UniPathway" id="UPA00666"/>
<dbReference type="EC" id="2.3.1.269" evidence="9"/>
<feature type="transmembrane region" description="Helical" evidence="9">
    <location>
        <begin position="75"/>
        <end position="93"/>
    </location>
</feature>
<comment type="subcellular location">
    <subcellularLocation>
        <location evidence="1 9">Cell membrane</location>
        <topology evidence="1 9">Multi-pass membrane protein</topology>
    </subcellularLocation>
</comment>
<comment type="pathway">
    <text evidence="9">Protein modification; lipoprotein biosynthesis (N-acyl transfer).</text>
</comment>
<evidence type="ECO:0000256" key="4">
    <source>
        <dbReference type="ARBA" id="ARBA00022679"/>
    </source>
</evidence>
<keyword evidence="12" id="KW-1185">Reference proteome</keyword>
<gene>
    <name evidence="9 11" type="primary">lnt</name>
    <name evidence="11" type="ORF">FPL22_14755</name>
</gene>
<dbReference type="RefSeq" id="WP_144353752.1">
    <property type="nucleotide sequence ID" value="NZ_CBCRVV010000026.1"/>
</dbReference>
<dbReference type="Proteomes" id="UP000315648">
    <property type="component" value="Unassembled WGS sequence"/>
</dbReference>
<evidence type="ECO:0000256" key="9">
    <source>
        <dbReference type="HAMAP-Rule" id="MF_01148"/>
    </source>
</evidence>
<evidence type="ECO:0000256" key="7">
    <source>
        <dbReference type="ARBA" id="ARBA00023136"/>
    </source>
</evidence>
<dbReference type="GO" id="GO:0016410">
    <property type="term" value="F:N-acyltransferase activity"/>
    <property type="evidence" value="ECO:0007669"/>
    <property type="project" value="UniProtKB-UniRule"/>
</dbReference>
<evidence type="ECO:0000256" key="8">
    <source>
        <dbReference type="ARBA" id="ARBA00023315"/>
    </source>
</evidence>
<feature type="domain" description="CN hydrolase" evidence="10">
    <location>
        <begin position="254"/>
        <end position="515"/>
    </location>
</feature>
<evidence type="ECO:0000256" key="3">
    <source>
        <dbReference type="ARBA" id="ARBA00022475"/>
    </source>
</evidence>
<feature type="transmembrane region" description="Helical" evidence="9">
    <location>
        <begin position="28"/>
        <end position="47"/>
    </location>
</feature>
<dbReference type="CDD" id="cd07571">
    <property type="entry name" value="ALP_N-acyl_transferase"/>
    <property type="match status" value="1"/>
</dbReference>
<dbReference type="InterPro" id="IPR045378">
    <property type="entry name" value="LNT_N"/>
</dbReference>
<keyword evidence="5 9" id="KW-0812">Transmembrane</keyword>
<evidence type="ECO:0000313" key="12">
    <source>
        <dbReference type="Proteomes" id="UP000315648"/>
    </source>
</evidence>
<dbReference type="OrthoDB" id="9811121at2"/>
<feature type="transmembrane region" description="Helical" evidence="9">
    <location>
        <begin position="542"/>
        <end position="561"/>
    </location>
</feature>
<comment type="caution">
    <text evidence="11">The sequence shown here is derived from an EMBL/GenBank/DDBJ whole genome shotgun (WGS) entry which is preliminary data.</text>
</comment>
<dbReference type="InterPro" id="IPR003010">
    <property type="entry name" value="C-N_Hydrolase"/>
</dbReference>
<dbReference type="PROSITE" id="PS50263">
    <property type="entry name" value="CN_HYDROLASE"/>
    <property type="match status" value="1"/>
</dbReference>
<protein>
    <recommendedName>
        <fullName evidence="9">Apolipoprotein N-acyltransferase</fullName>
        <shortName evidence="9">ALP N-acyltransferase</shortName>
        <ecNumber evidence="9">2.3.1.269</ecNumber>
    </recommendedName>
</protein>
<proteinExistence type="inferred from homology"/>
<keyword evidence="6 9" id="KW-1133">Transmembrane helix</keyword>
<dbReference type="InterPro" id="IPR004563">
    <property type="entry name" value="Apolipo_AcylTrfase"/>
</dbReference>
<organism evidence="11 12">
    <name type="scientific">Rariglobus hedericola</name>
    <dbReference type="NCBI Taxonomy" id="2597822"/>
    <lineage>
        <taxon>Bacteria</taxon>
        <taxon>Pseudomonadati</taxon>
        <taxon>Verrucomicrobiota</taxon>
        <taxon>Opitutia</taxon>
        <taxon>Opitutales</taxon>
        <taxon>Opitutaceae</taxon>
        <taxon>Rariglobus</taxon>
    </lineage>
</organism>
<dbReference type="PANTHER" id="PTHR38686:SF1">
    <property type="entry name" value="APOLIPOPROTEIN N-ACYLTRANSFERASE"/>
    <property type="match status" value="1"/>
</dbReference>
<evidence type="ECO:0000256" key="5">
    <source>
        <dbReference type="ARBA" id="ARBA00022692"/>
    </source>
</evidence>
<sequence length="569" mass="62701">MADDFPLSDINDASYDQPPAWWQRHANLLWSAGVFIATVVLTVLAFPPSRTPEFAYAFAVPALFWAYLRPSFRLYAWTVLGAQAVAWTILFGWLHNVTIGGLVLLGPFIGAWIGSWFLAARWALPRMIGQSTSTRLLVMFGLAGLWVVGEWTRTWVLSGFPWMPLAATQWQRMTILQIAAFTGAGGVSFVLIAMNLGFTAYAHRLIREGRHGLGKRSQEFFAAMFLLVICVATQLQETFNRRQFTVPLGRIAFVQPYIAQDIKWDNTKGPAILEVLETLTLAASATKPDLILWPEATTPWAVKGDPEMRAWVETLVNRAGAPLVLGSIARQPSASDPTQEDWLNAVFVVDPVNGLQPHFYAKRKLVPFGEYVPLRPLLGWLGKFVPIGGDFLRGTDPAPLQVSVHDRPLAVGALLCYEDIFPHLSRESVQAGADLLVVNTNNGWFGEGGAAYQHASNAVLRAVETRRPLLRCGNGGWSGWVDEFGSIRAVLTRDRVTGEISTENTKTTETGTVYFRGTQTVSVTADARWIGKQSFYVRHGDWFILACALLAAGGFALIRTVPPAKPSSS</sequence>
<comment type="similarity">
    <text evidence="2 9">Belongs to the CN hydrolase family. Apolipoprotein N-acyltransferase subfamily.</text>
</comment>
<accession>A0A556QL24</accession>
<name>A0A556QL24_9BACT</name>
<keyword evidence="7 9" id="KW-0472">Membrane</keyword>
<dbReference type="EMBL" id="VMBG01000002">
    <property type="protein sequence ID" value="TSJ77349.1"/>
    <property type="molecule type" value="Genomic_DNA"/>
</dbReference>
<comment type="function">
    <text evidence="9">Catalyzes the phospholipid dependent N-acylation of the N-terminal cysteine of apolipoprotein, the last step in lipoprotein maturation.</text>
</comment>
<dbReference type="Pfam" id="PF20154">
    <property type="entry name" value="LNT_N"/>
    <property type="match status" value="1"/>
</dbReference>